<gene>
    <name evidence="3" type="ORF">F0562_035484</name>
</gene>
<dbReference type="EMBL" id="CM018045">
    <property type="protein sequence ID" value="KAA8528265.1"/>
    <property type="molecule type" value="Genomic_DNA"/>
</dbReference>
<protein>
    <submittedName>
        <fullName evidence="3">Uncharacterized protein</fullName>
    </submittedName>
</protein>
<dbReference type="OrthoDB" id="1899721at2759"/>
<proteinExistence type="predicted"/>
<dbReference type="Proteomes" id="UP000325577">
    <property type="component" value="Linkage Group LG21"/>
</dbReference>
<evidence type="ECO:0000313" key="4">
    <source>
        <dbReference type="Proteomes" id="UP000325577"/>
    </source>
</evidence>
<keyword evidence="1" id="KW-0175">Coiled coil</keyword>
<sequence length="283" mass="32277">MKKSLSEMSADMESMKIESDFIETKHREMALMKLQIQDELNNYKRECDGLREHVTRFSEEQKLAHDRAKRQEERYAKLLENFTKVENDKREVILQLKVSSTDLKSAKASKRRAEAEVEAWKKKFGELELRIFRLEQDTATLVIGDPLSKEKIDMDMQALDEDLGAGLSMERNWRPESGAIIQINDSDDELPAVHGRTCVSNICDSGTILSQKKTNSQKSVEGAHFGQTGEENGGRGMQNHFLVSTPKRKHDSSTDICDSKNDDDYKFVLSRLIYSLGTQISPN</sequence>
<name>A0A5J5AB64_9ASTE</name>
<dbReference type="PANTHER" id="PTHR34380">
    <property type="entry name" value="BNAA03G12380D PROTEIN"/>
    <property type="match status" value="1"/>
</dbReference>
<reference evidence="3 4" key="1">
    <citation type="submission" date="2019-09" db="EMBL/GenBank/DDBJ databases">
        <title>A chromosome-level genome assembly of the Chinese tupelo Nyssa sinensis.</title>
        <authorList>
            <person name="Yang X."/>
            <person name="Kang M."/>
            <person name="Yang Y."/>
            <person name="Xiong H."/>
            <person name="Wang M."/>
            <person name="Zhang Z."/>
            <person name="Wang Z."/>
            <person name="Wu H."/>
            <person name="Ma T."/>
            <person name="Liu J."/>
            <person name="Xi Z."/>
        </authorList>
    </citation>
    <scope>NUCLEOTIDE SEQUENCE [LARGE SCALE GENOMIC DNA]</scope>
    <source>
        <strain evidence="3">J267</strain>
        <tissue evidence="3">Leaf</tissue>
    </source>
</reference>
<organism evidence="3 4">
    <name type="scientific">Nyssa sinensis</name>
    <dbReference type="NCBI Taxonomy" id="561372"/>
    <lineage>
        <taxon>Eukaryota</taxon>
        <taxon>Viridiplantae</taxon>
        <taxon>Streptophyta</taxon>
        <taxon>Embryophyta</taxon>
        <taxon>Tracheophyta</taxon>
        <taxon>Spermatophyta</taxon>
        <taxon>Magnoliopsida</taxon>
        <taxon>eudicotyledons</taxon>
        <taxon>Gunneridae</taxon>
        <taxon>Pentapetalae</taxon>
        <taxon>asterids</taxon>
        <taxon>Cornales</taxon>
        <taxon>Nyssaceae</taxon>
        <taxon>Nyssa</taxon>
    </lineage>
</organism>
<dbReference type="AlphaFoldDB" id="A0A5J5AB64"/>
<feature type="coiled-coil region" evidence="1">
    <location>
        <begin position="33"/>
        <end position="137"/>
    </location>
</feature>
<evidence type="ECO:0000256" key="1">
    <source>
        <dbReference type="SAM" id="Coils"/>
    </source>
</evidence>
<dbReference type="PANTHER" id="PTHR34380:SF6">
    <property type="entry name" value="TERNARY COMPLEX FACTOR MIP1 LEUCINE-ZIPPER DOMAIN-CONTAINING PROTEIN"/>
    <property type="match status" value="1"/>
</dbReference>
<accession>A0A5J5AB64</accession>
<evidence type="ECO:0000313" key="3">
    <source>
        <dbReference type="EMBL" id="KAA8528265.1"/>
    </source>
</evidence>
<feature type="region of interest" description="Disordered" evidence="2">
    <location>
        <begin position="213"/>
        <end position="240"/>
    </location>
</feature>
<keyword evidence="4" id="KW-1185">Reference proteome</keyword>
<evidence type="ECO:0000256" key="2">
    <source>
        <dbReference type="SAM" id="MobiDB-lite"/>
    </source>
</evidence>